<dbReference type="PANTHER" id="PTHR22789:SF0">
    <property type="entry name" value="3-OXO-TETRONATE 4-PHOSPHATE DECARBOXYLASE-RELATED"/>
    <property type="match status" value="1"/>
</dbReference>
<evidence type="ECO:0000256" key="2">
    <source>
        <dbReference type="ARBA" id="ARBA00023239"/>
    </source>
</evidence>
<evidence type="ECO:0000313" key="5">
    <source>
        <dbReference type="Proteomes" id="UP000054526"/>
    </source>
</evidence>
<evidence type="ECO:0000256" key="1">
    <source>
        <dbReference type="ARBA" id="ARBA00022723"/>
    </source>
</evidence>
<keyword evidence="1" id="KW-0479">Metal-binding</keyword>
<name>A0ABR5A882_9BACL</name>
<dbReference type="Gene3D" id="3.40.225.10">
    <property type="entry name" value="Class II aldolase/adducin N-terminal domain"/>
    <property type="match status" value="1"/>
</dbReference>
<dbReference type="InterPro" id="IPR001303">
    <property type="entry name" value="Aldolase_II/adducin_N"/>
</dbReference>
<gene>
    <name evidence="4" type="ORF">SD71_00655</name>
</gene>
<dbReference type="EMBL" id="JXAL01000001">
    <property type="protein sequence ID" value="KIL37260.1"/>
    <property type="molecule type" value="Genomic_DNA"/>
</dbReference>
<dbReference type="PANTHER" id="PTHR22789">
    <property type="entry name" value="FUCULOSE PHOSPHATE ALDOLASE"/>
    <property type="match status" value="1"/>
</dbReference>
<dbReference type="InterPro" id="IPR050197">
    <property type="entry name" value="Aldolase_class_II_sugar_metab"/>
</dbReference>
<keyword evidence="2" id="KW-0456">Lyase</keyword>
<reference evidence="4 5" key="1">
    <citation type="submission" date="2014-12" db="EMBL/GenBank/DDBJ databases">
        <title>Draft genome sequence of Cohnella kolymensis strain B-2846.</title>
        <authorList>
            <person name="Karlyshev A.V."/>
            <person name="Kudryashova E.B."/>
        </authorList>
    </citation>
    <scope>NUCLEOTIDE SEQUENCE [LARGE SCALE GENOMIC DNA]</scope>
    <source>
        <strain evidence="4 5">VKM B-2846</strain>
    </source>
</reference>
<sequence length="219" mass="24230">MKIEQLKNTIIDIGKRMYDKEWVASNDGNISARIADDRVLMTPTRQSKGFLQPDMLTIIDLEGNIIEGTYQPSSESLMHLTIYRSRPDVRAVVHAHPPISTAFAVAGIPLDRYILPEAILELGKVPIAPYGTPGTPELSASFSGIIDSHDCFLLKNHGAVAVGEDLMTAYYKMDSLEMLAKVVFHAKLLGNVDEIPKDKVDILVNRRSAYGIKGRQPEL</sequence>
<dbReference type="Pfam" id="PF00596">
    <property type="entry name" value="Aldolase_II"/>
    <property type="match status" value="1"/>
</dbReference>
<protein>
    <recommendedName>
        <fullName evidence="3">Class II aldolase/adducin N-terminal domain-containing protein</fullName>
    </recommendedName>
</protein>
<evidence type="ECO:0000259" key="3">
    <source>
        <dbReference type="SMART" id="SM01007"/>
    </source>
</evidence>
<dbReference type="RefSeq" id="WP_041058383.1">
    <property type="nucleotide sequence ID" value="NZ_JXAL01000001.1"/>
</dbReference>
<organism evidence="4 5">
    <name type="scientific">Cohnella kolymensis</name>
    <dbReference type="NCBI Taxonomy" id="1590652"/>
    <lineage>
        <taxon>Bacteria</taxon>
        <taxon>Bacillati</taxon>
        <taxon>Bacillota</taxon>
        <taxon>Bacilli</taxon>
        <taxon>Bacillales</taxon>
        <taxon>Paenibacillaceae</taxon>
        <taxon>Cohnella</taxon>
    </lineage>
</organism>
<dbReference type="InterPro" id="IPR036409">
    <property type="entry name" value="Aldolase_II/adducin_N_sf"/>
</dbReference>
<feature type="domain" description="Class II aldolase/adducin N-terminal" evidence="3">
    <location>
        <begin position="8"/>
        <end position="184"/>
    </location>
</feature>
<dbReference type="SMART" id="SM01007">
    <property type="entry name" value="Aldolase_II"/>
    <property type="match status" value="1"/>
</dbReference>
<evidence type="ECO:0000313" key="4">
    <source>
        <dbReference type="EMBL" id="KIL37260.1"/>
    </source>
</evidence>
<dbReference type="SUPFAM" id="SSF53639">
    <property type="entry name" value="AraD/HMP-PK domain-like"/>
    <property type="match status" value="1"/>
</dbReference>
<keyword evidence="5" id="KW-1185">Reference proteome</keyword>
<comment type="caution">
    <text evidence="4">The sequence shown here is derived from an EMBL/GenBank/DDBJ whole genome shotgun (WGS) entry which is preliminary data.</text>
</comment>
<proteinExistence type="predicted"/>
<accession>A0ABR5A882</accession>
<dbReference type="Proteomes" id="UP000054526">
    <property type="component" value="Unassembled WGS sequence"/>
</dbReference>